<evidence type="ECO:0000313" key="5">
    <source>
        <dbReference type="Proteomes" id="UP001501822"/>
    </source>
</evidence>
<organism evidence="4 5">
    <name type="scientific">Actinoallomurus spadix</name>
    <dbReference type="NCBI Taxonomy" id="79912"/>
    <lineage>
        <taxon>Bacteria</taxon>
        <taxon>Bacillati</taxon>
        <taxon>Actinomycetota</taxon>
        <taxon>Actinomycetes</taxon>
        <taxon>Streptosporangiales</taxon>
        <taxon>Thermomonosporaceae</taxon>
        <taxon>Actinoallomurus</taxon>
    </lineage>
</organism>
<dbReference type="Gene3D" id="3.40.190.10">
    <property type="entry name" value="Periplasmic binding protein-like II"/>
    <property type="match status" value="2"/>
</dbReference>
<evidence type="ECO:0000313" key="4">
    <source>
        <dbReference type="EMBL" id="GAA0341410.1"/>
    </source>
</evidence>
<evidence type="ECO:0000259" key="2">
    <source>
        <dbReference type="SMART" id="SM00062"/>
    </source>
</evidence>
<name>A0ABN0WM48_9ACTN</name>
<dbReference type="SUPFAM" id="SSF53850">
    <property type="entry name" value="Periplasmic binding protein-like II"/>
    <property type="match status" value="1"/>
</dbReference>
<keyword evidence="1" id="KW-0732">Signal</keyword>
<feature type="domain" description="Solute-binding protein family 3/N-terminal" evidence="2">
    <location>
        <begin position="2"/>
        <end position="222"/>
    </location>
</feature>
<dbReference type="InterPro" id="IPR001638">
    <property type="entry name" value="Solute-binding_3/MltF_N"/>
</dbReference>
<evidence type="ECO:0000256" key="1">
    <source>
        <dbReference type="ARBA" id="ARBA00022729"/>
    </source>
</evidence>
<protein>
    <submittedName>
        <fullName evidence="4">Glutamine ABC transporter substrate-binding protein GlnH</fullName>
    </submittedName>
</protein>
<feature type="domain" description="Ionotropic glutamate receptor C-terminal" evidence="3">
    <location>
        <begin position="1"/>
        <end position="221"/>
    </location>
</feature>
<dbReference type="PANTHER" id="PTHR35936:SF17">
    <property type="entry name" value="ARGININE-BINDING EXTRACELLULAR PROTEIN ARTP"/>
    <property type="match status" value="1"/>
</dbReference>
<sequence length="226" mass="24574">MTVCAQLPYKPFEYAENGKVVGFDVAMLDLAARRLGVTVQVIDTPFETIKTGAELNAGRCDVGAGGMTITDERKKYIDFSEPYFEATQTLLAGPSVKAATLDQIKAAKLRVGSLASTTGEEYLTGHGFDPKSYDLADALLNGLRIGDVDVIIMDSPVVAGWLKDPKNSGFHIVADLRTGEQYGFAFRKGHSAALIQAVNTAIRQARADGTYVRTYERWIGPYRSAR</sequence>
<dbReference type="InterPro" id="IPR001320">
    <property type="entry name" value="Iontro_rcpt_C"/>
</dbReference>
<dbReference type="CDD" id="cd13530">
    <property type="entry name" value="PBP2_peptides_like"/>
    <property type="match status" value="1"/>
</dbReference>
<evidence type="ECO:0000259" key="3">
    <source>
        <dbReference type="SMART" id="SM00079"/>
    </source>
</evidence>
<dbReference type="PANTHER" id="PTHR35936">
    <property type="entry name" value="MEMBRANE-BOUND LYTIC MUREIN TRANSGLYCOSYLASE F"/>
    <property type="match status" value="1"/>
</dbReference>
<keyword evidence="5" id="KW-1185">Reference proteome</keyword>
<dbReference type="Pfam" id="PF00497">
    <property type="entry name" value="SBP_bac_3"/>
    <property type="match status" value="1"/>
</dbReference>
<dbReference type="EMBL" id="BAAABM010000029">
    <property type="protein sequence ID" value="GAA0341410.1"/>
    <property type="molecule type" value="Genomic_DNA"/>
</dbReference>
<dbReference type="SMART" id="SM00062">
    <property type="entry name" value="PBPb"/>
    <property type="match status" value="1"/>
</dbReference>
<reference evidence="4 5" key="1">
    <citation type="journal article" date="2019" name="Int. J. Syst. Evol. Microbiol.">
        <title>The Global Catalogue of Microorganisms (GCM) 10K type strain sequencing project: providing services to taxonomists for standard genome sequencing and annotation.</title>
        <authorList>
            <consortium name="The Broad Institute Genomics Platform"/>
            <consortium name="The Broad Institute Genome Sequencing Center for Infectious Disease"/>
            <person name="Wu L."/>
            <person name="Ma J."/>
        </authorList>
    </citation>
    <scope>NUCLEOTIDE SEQUENCE [LARGE SCALE GENOMIC DNA]</scope>
    <source>
        <strain evidence="4 5">JCM 3146</strain>
    </source>
</reference>
<gene>
    <name evidence="4" type="primary">glnH</name>
    <name evidence="4" type="ORF">GCM10010151_33690</name>
</gene>
<dbReference type="SMART" id="SM00079">
    <property type="entry name" value="PBPe"/>
    <property type="match status" value="1"/>
</dbReference>
<comment type="caution">
    <text evidence="4">The sequence shown here is derived from an EMBL/GenBank/DDBJ whole genome shotgun (WGS) entry which is preliminary data.</text>
</comment>
<proteinExistence type="predicted"/>
<dbReference type="Proteomes" id="UP001501822">
    <property type="component" value="Unassembled WGS sequence"/>
</dbReference>
<dbReference type="RefSeq" id="WP_252798599.1">
    <property type="nucleotide sequence ID" value="NZ_BAAABM010000029.1"/>
</dbReference>
<accession>A0ABN0WM48</accession>